<dbReference type="EMBL" id="CP032049">
    <property type="protein sequence ID" value="AXU06558.1"/>
    <property type="molecule type" value="Genomic_DNA"/>
</dbReference>
<accession>A0ABM6YGD8</accession>
<evidence type="ECO:0000313" key="2">
    <source>
        <dbReference type="Proteomes" id="UP000258667"/>
    </source>
</evidence>
<sequence length="59" mass="6598">MVAREKSLEMVVGEVMSKPEIAHAIITDINKGDDMTVTSRVITAFNEPSFKLKYISRAQ</sequence>
<keyword evidence="2" id="KW-1185">Reference proteome</keyword>
<proteinExistence type="predicted"/>
<name>A0ABM6YGD8_RICJA</name>
<dbReference type="Proteomes" id="UP000258667">
    <property type="component" value="Chromosome"/>
</dbReference>
<evidence type="ECO:0000313" key="1">
    <source>
        <dbReference type="EMBL" id="AXU06558.1"/>
    </source>
</evidence>
<protein>
    <submittedName>
        <fullName evidence="1">Uncharacterized protein</fullName>
    </submittedName>
</protein>
<reference evidence="1 2" key="1">
    <citation type="submission" date="2018-08" db="EMBL/GenBank/DDBJ databases">
        <title>Complete genomic DNA sequence of Rickettsia japonica in China.</title>
        <authorList>
            <person name="Lu Q."/>
            <person name="Li C."/>
        </authorList>
    </citation>
    <scope>NUCLEOTIDE SEQUENCE [LARGE SCALE GENOMIC DNA]</scope>
    <source>
        <strain evidence="1 2">LA4/2015</strain>
    </source>
</reference>
<gene>
    <name evidence="1" type="ORF">D0Z68_03850</name>
</gene>
<organism evidence="1 2">
    <name type="scientific">Rickettsia japonica</name>
    <dbReference type="NCBI Taxonomy" id="35790"/>
    <lineage>
        <taxon>Bacteria</taxon>
        <taxon>Pseudomonadati</taxon>
        <taxon>Pseudomonadota</taxon>
        <taxon>Alphaproteobacteria</taxon>
        <taxon>Rickettsiales</taxon>
        <taxon>Rickettsiaceae</taxon>
        <taxon>Rickettsieae</taxon>
        <taxon>Rickettsia</taxon>
        <taxon>spotted fever group</taxon>
    </lineage>
</organism>